<dbReference type="Proteomes" id="UP001519460">
    <property type="component" value="Unassembled WGS sequence"/>
</dbReference>
<reference evidence="2 3" key="1">
    <citation type="journal article" date="2023" name="Sci. Data">
        <title>Genome assembly of the Korean intertidal mud-creeper Batillaria attramentaria.</title>
        <authorList>
            <person name="Patra A.K."/>
            <person name="Ho P.T."/>
            <person name="Jun S."/>
            <person name="Lee S.J."/>
            <person name="Kim Y."/>
            <person name="Won Y.J."/>
        </authorList>
    </citation>
    <scope>NUCLEOTIDE SEQUENCE [LARGE SCALE GENOMIC DNA]</scope>
    <source>
        <strain evidence="2">Wonlab-2016</strain>
    </source>
</reference>
<accession>A0ABD0LD11</accession>
<gene>
    <name evidence="2" type="ORF">BaRGS_00011403</name>
</gene>
<name>A0ABD0LD11_9CAEN</name>
<evidence type="ECO:0000313" key="2">
    <source>
        <dbReference type="EMBL" id="KAK7497359.1"/>
    </source>
</evidence>
<comment type="caution">
    <text evidence="2">The sequence shown here is derived from an EMBL/GenBank/DDBJ whole genome shotgun (WGS) entry which is preliminary data.</text>
</comment>
<feature type="region of interest" description="Disordered" evidence="1">
    <location>
        <begin position="27"/>
        <end position="46"/>
    </location>
</feature>
<protein>
    <submittedName>
        <fullName evidence="2">Uncharacterized protein</fullName>
    </submittedName>
</protein>
<dbReference type="AlphaFoldDB" id="A0ABD0LD11"/>
<organism evidence="2 3">
    <name type="scientific">Batillaria attramentaria</name>
    <dbReference type="NCBI Taxonomy" id="370345"/>
    <lineage>
        <taxon>Eukaryota</taxon>
        <taxon>Metazoa</taxon>
        <taxon>Spiralia</taxon>
        <taxon>Lophotrochozoa</taxon>
        <taxon>Mollusca</taxon>
        <taxon>Gastropoda</taxon>
        <taxon>Caenogastropoda</taxon>
        <taxon>Sorbeoconcha</taxon>
        <taxon>Cerithioidea</taxon>
        <taxon>Batillariidae</taxon>
        <taxon>Batillaria</taxon>
    </lineage>
</organism>
<evidence type="ECO:0000313" key="3">
    <source>
        <dbReference type="Proteomes" id="UP001519460"/>
    </source>
</evidence>
<evidence type="ECO:0000256" key="1">
    <source>
        <dbReference type="SAM" id="MobiDB-lite"/>
    </source>
</evidence>
<sequence>MEQSSTLSILWRFDSFNGATHMRNTSLRTKGRQKTMPAKRESSTSGCCRYTNPEACRVFSIHHSLSRLRPRDSLFPTDKKSEHVYIHHRQLTTLVSHFSRELCMFSREKTRSYVL</sequence>
<proteinExistence type="predicted"/>
<dbReference type="EMBL" id="JACVVK020000059">
    <property type="protein sequence ID" value="KAK7497359.1"/>
    <property type="molecule type" value="Genomic_DNA"/>
</dbReference>
<keyword evidence="3" id="KW-1185">Reference proteome</keyword>